<dbReference type="InterPro" id="IPR039931">
    <property type="entry name" value="EEIG1/2-like"/>
</dbReference>
<protein>
    <recommendedName>
        <fullName evidence="2">C2 NT-type domain-containing protein</fullName>
    </recommendedName>
</protein>
<organism evidence="3 4">
    <name type="scientific">Fomitopsis schrenkii</name>
    <name type="common">Brown rot fungus</name>
    <dbReference type="NCBI Taxonomy" id="2126942"/>
    <lineage>
        <taxon>Eukaryota</taxon>
        <taxon>Fungi</taxon>
        <taxon>Dikarya</taxon>
        <taxon>Basidiomycota</taxon>
        <taxon>Agaricomycotina</taxon>
        <taxon>Agaricomycetes</taxon>
        <taxon>Polyporales</taxon>
        <taxon>Fomitopsis</taxon>
    </lineage>
</organism>
<feature type="region of interest" description="Disordered" evidence="1">
    <location>
        <begin position="1"/>
        <end position="20"/>
    </location>
</feature>
<dbReference type="eggNOG" id="ENOG502SDZE">
    <property type="taxonomic scope" value="Eukaryota"/>
</dbReference>
<sequence length="493" mass="52507">MKSSPTSTVPSGASISSASTSSDLQQHAALGHGLLNQFGALVPRHALFSVNVEIDQLSNVPLISGQFAVRWKFKNVQTRSGLLSRMRGNQASWSSKGNGAATKGKGRASELGLAIEVTPADDDEDDGNESSPQDEGTEDEMYHRASGSSLDLTAMPYTPDTAMPPSATLATATPGDIHKLTSSTSLGSNMTTAVARGITPWQPLQNYNVKWDHQANVVLQMDVHRETGDLLPNEVKFVVMQRVVPGDPNAPKQPRLGAVYLNLAEYADAGPVTRRYLLRESKTNATLKLTITLEHVGGTNNYRPPPLRKGEILASVTGLLANNDLMRTSIARQLDDFTYANHSGPQIFMQPDGRADGERLAASSGLRATEDLIETLFNPLPTASPAPSPFTYFAPAAARQNSVGSIASVDSASDTYSVARASTHTASSDGLQVSVSVDRLAVDSMADLHGLGSPRDAAGKGWWKKVRSPSAPLGKAFKLPSPLPQRHAESIHA</sequence>
<evidence type="ECO:0000313" key="3">
    <source>
        <dbReference type="EMBL" id="EPT03212.1"/>
    </source>
</evidence>
<dbReference type="STRING" id="743788.S8EE24"/>
<proteinExistence type="predicted"/>
<dbReference type="Pfam" id="PF10358">
    <property type="entry name" value="NT-C2"/>
    <property type="match status" value="1"/>
</dbReference>
<reference evidence="3 4" key="1">
    <citation type="journal article" date="2012" name="Science">
        <title>The Paleozoic origin of enzymatic lignin decomposition reconstructed from 31 fungal genomes.</title>
        <authorList>
            <person name="Floudas D."/>
            <person name="Binder M."/>
            <person name="Riley R."/>
            <person name="Barry K."/>
            <person name="Blanchette R.A."/>
            <person name="Henrissat B."/>
            <person name="Martinez A.T."/>
            <person name="Otillar R."/>
            <person name="Spatafora J.W."/>
            <person name="Yadav J.S."/>
            <person name="Aerts A."/>
            <person name="Benoit I."/>
            <person name="Boyd A."/>
            <person name="Carlson A."/>
            <person name="Copeland A."/>
            <person name="Coutinho P.M."/>
            <person name="de Vries R.P."/>
            <person name="Ferreira P."/>
            <person name="Findley K."/>
            <person name="Foster B."/>
            <person name="Gaskell J."/>
            <person name="Glotzer D."/>
            <person name="Gorecki P."/>
            <person name="Heitman J."/>
            <person name="Hesse C."/>
            <person name="Hori C."/>
            <person name="Igarashi K."/>
            <person name="Jurgens J.A."/>
            <person name="Kallen N."/>
            <person name="Kersten P."/>
            <person name="Kohler A."/>
            <person name="Kuees U."/>
            <person name="Kumar T.K.A."/>
            <person name="Kuo A."/>
            <person name="LaButti K."/>
            <person name="Larrondo L.F."/>
            <person name="Lindquist E."/>
            <person name="Ling A."/>
            <person name="Lombard V."/>
            <person name="Lucas S."/>
            <person name="Lundell T."/>
            <person name="Martin R."/>
            <person name="McLaughlin D.J."/>
            <person name="Morgenstern I."/>
            <person name="Morin E."/>
            <person name="Murat C."/>
            <person name="Nagy L.G."/>
            <person name="Nolan M."/>
            <person name="Ohm R.A."/>
            <person name="Patyshakuliyeva A."/>
            <person name="Rokas A."/>
            <person name="Ruiz-Duenas F.J."/>
            <person name="Sabat G."/>
            <person name="Salamov A."/>
            <person name="Samejima M."/>
            <person name="Schmutz J."/>
            <person name="Slot J.C."/>
            <person name="St John F."/>
            <person name="Stenlid J."/>
            <person name="Sun H."/>
            <person name="Sun S."/>
            <person name="Syed K."/>
            <person name="Tsang A."/>
            <person name="Wiebenga A."/>
            <person name="Young D."/>
            <person name="Pisabarro A."/>
            <person name="Eastwood D.C."/>
            <person name="Martin F."/>
            <person name="Cullen D."/>
            <person name="Grigoriev I.V."/>
            <person name="Hibbett D.S."/>
        </authorList>
    </citation>
    <scope>NUCLEOTIDE SEQUENCE</scope>
    <source>
        <strain evidence="4">FP-58527</strain>
    </source>
</reference>
<evidence type="ECO:0000259" key="2">
    <source>
        <dbReference type="PROSITE" id="PS51840"/>
    </source>
</evidence>
<dbReference type="EMBL" id="KE504131">
    <property type="protein sequence ID" value="EPT03212.1"/>
    <property type="molecule type" value="Genomic_DNA"/>
</dbReference>
<dbReference type="InterPro" id="IPR019448">
    <property type="entry name" value="NT-C2"/>
</dbReference>
<feature type="compositionally biased region" description="Polar residues" evidence="1">
    <location>
        <begin position="87"/>
        <end position="97"/>
    </location>
</feature>
<feature type="domain" description="C2 NT-type" evidence="2">
    <location>
        <begin position="38"/>
        <end position="295"/>
    </location>
</feature>
<evidence type="ECO:0000256" key="1">
    <source>
        <dbReference type="SAM" id="MobiDB-lite"/>
    </source>
</evidence>
<dbReference type="InParanoid" id="S8EE24"/>
<keyword evidence="4" id="KW-1185">Reference proteome</keyword>
<dbReference type="AlphaFoldDB" id="S8EE24"/>
<dbReference type="PANTHER" id="PTHR21456">
    <property type="entry name" value="FAMILY WITH SEQUENCE SIMILARITY 102"/>
    <property type="match status" value="1"/>
</dbReference>
<dbReference type="OrthoDB" id="3365224at2759"/>
<gene>
    <name evidence="3" type="ORF">FOMPIDRAFT_1159342</name>
</gene>
<dbReference type="Proteomes" id="UP000015241">
    <property type="component" value="Unassembled WGS sequence"/>
</dbReference>
<dbReference type="HOGENOM" id="CLU_019140_0_0_1"/>
<evidence type="ECO:0000313" key="4">
    <source>
        <dbReference type="Proteomes" id="UP000015241"/>
    </source>
</evidence>
<feature type="region of interest" description="Disordered" evidence="1">
    <location>
        <begin position="87"/>
        <end position="143"/>
    </location>
</feature>
<feature type="compositionally biased region" description="Acidic residues" evidence="1">
    <location>
        <begin position="119"/>
        <end position="128"/>
    </location>
</feature>
<feature type="region of interest" description="Disordered" evidence="1">
    <location>
        <begin position="474"/>
        <end position="493"/>
    </location>
</feature>
<name>S8EE24_FOMSC</name>
<dbReference type="PROSITE" id="PS51840">
    <property type="entry name" value="C2_NT"/>
    <property type="match status" value="1"/>
</dbReference>
<dbReference type="PANTHER" id="PTHR21456:SF1">
    <property type="entry name" value="C2 NT-TYPE DOMAIN-CONTAINING PROTEIN"/>
    <property type="match status" value="1"/>
</dbReference>
<accession>S8EE24</accession>